<gene>
    <name evidence="1" type="ORF">IFE08_09240</name>
</gene>
<proteinExistence type="predicted"/>
<sequence length="399" mass="45004">MKENLINLKKHFTRSLTAVFLCFFFLNLYPETADTLTDLRSDFVLANIEDKVQILKNAELSGSNLIPLYKDCVKYVENSYAILGDDTRLLTIGIIGVTKLGELGEKSSAQDIRYLFSTVENEEFKIACLKSLSVLLEKDSGFTVYLNSLYENSLSDLLAGKKLNINLLIAYAQALGNFADTSSFEVLFKTLLYPVNETLKKAVKTALNNISFDYFYEIAYKKAEKNVQYIWTLYLLAKENKKIPGGQLGEISETVLSYGIENLETERELAEKLIEETLPVLADLKWSKASSGINKFFYFKQAALKQAGISYESLIPVIDCMGNLGTAESSQNLSIFLGVLNSETEKTKQYDEKLMLSVITALGRLGDKTAFDYLLYVEYLNYSETVKQASRNAIEELKW</sequence>
<dbReference type="RefSeq" id="WP_194075641.1">
    <property type="nucleotide sequence ID" value="NZ_CP061839.1"/>
</dbReference>
<dbReference type="SUPFAM" id="SSF48371">
    <property type="entry name" value="ARM repeat"/>
    <property type="match status" value="1"/>
</dbReference>
<evidence type="ECO:0008006" key="3">
    <source>
        <dbReference type="Google" id="ProtNLM"/>
    </source>
</evidence>
<name>A0A7S7AWE0_9SPIR</name>
<dbReference type="EMBL" id="CP061839">
    <property type="protein sequence ID" value="QOW60031.1"/>
    <property type="molecule type" value="Genomic_DNA"/>
</dbReference>
<protein>
    <recommendedName>
        <fullName evidence="3">HEAT repeat domain-containing protein</fullName>
    </recommendedName>
</protein>
<accession>A0A7S7AWE0</accession>
<evidence type="ECO:0000313" key="2">
    <source>
        <dbReference type="Proteomes" id="UP000593915"/>
    </source>
</evidence>
<organism evidence="1 2">
    <name type="scientific">Treponema pedis</name>
    <dbReference type="NCBI Taxonomy" id="409322"/>
    <lineage>
        <taxon>Bacteria</taxon>
        <taxon>Pseudomonadati</taxon>
        <taxon>Spirochaetota</taxon>
        <taxon>Spirochaetia</taxon>
        <taxon>Spirochaetales</taxon>
        <taxon>Treponemataceae</taxon>
        <taxon>Treponema</taxon>
    </lineage>
</organism>
<dbReference type="InterPro" id="IPR016024">
    <property type="entry name" value="ARM-type_fold"/>
</dbReference>
<evidence type="ECO:0000313" key="1">
    <source>
        <dbReference type="EMBL" id="QOW60031.1"/>
    </source>
</evidence>
<dbReference type="Proteomes" id="UP000593915">
    <property type="component" value="Chromosome"/>
</dbReference>
<dbReference type="AlphaFoldDB" id="A0A7S7AWE0"/>
<reference evidence="1 2" key="1">
    <citation type="submission" date="2020-09" db="EMBL/GenBank/DDBJ databases">
        <title>Characterization of Treponema spp. from bovine digital dermatitis in Korea.</title>
        <authorList>
            <person name="Espiritu H.M."/>
            <person name="Cho Y.I."/>
            <person name="Mamuad L."/>
        </authorList>
    </citation>
    <scope>NUCLEOTIDE SEQUENCE [LARGE SCALE GENOMIC DNA]</scope>
    <source>
        <strain evidence="1 2">KS1</strain>
    </source>
</reference>